<dbReference type="EMBL" id="VDMD01000002">
    <property type="protein sequence ID" value="TRM67752.1"/>
    <property type="molecule type" value="Genomic_DNA"/>
</dbReference>
<sequence length="118" mass="13035">MLRFLPMHPRALVSSCIISCAIKTYAMYLGGASCESVVGSRESIAASVPCPSTWPIPHWCRPGFLRDLCLCLCLHYCSSHSFIEGWLLFLRQLSSSGRVIMSHVDGQKSVTGTSLLWN</sequence>
<dbReference type="Proteomes" id="UP000320762">
    <property type="component" value="Unassembled WGS sequence"/>
</dbReference>
<reference evidence="1 2" key="1">
    <citation type="journal article" date="2019" name="New Phytol.">
        <title>Comparative genomics reveals unique wood-decay strategies and fruiting body development in the Schizophyllaceae.</title>
        <authorList>
            <person name="Almasi E."/>
            <person name="Sahu N."/>
            <person name="Krizsan K."/>
            <person name="Balint B."/>
            <person name="Kovacs G.M."/>
            <person name="Kiss B."/>
            <person name="Cseklye J."/>
            <person name="Drula E."/>
            <person name="Henrissat B."/>
            <person name="Nagy I."/>
            <person name="Chovatia M."/>
            <person name="Adam C."/>
            <person name="LaButti K."/>
            <person name="Lipzen A."/>
            <person name="Riley R."/>
            <person name="Grigoriev I.V."/>
            <person name="Nagy L.G."/>
        </authorList>
    </citation>
    <scope>NUCLEOTIDE SEQUENCE [LARGE SCALE GENOMIC DNA]</scope>
    <source>
        <strain evidence="1 2">NL-1724</strain>
    </source>
</reference>
<proteinExistence type="predicted"/>
<organism evidence="1 2">
    <name type="scientific">Schizophyllum amplum</name>
    <dbReference type="NCBI Taxonomy" id="97359"/>
    <lineage>
        <taxon>Eukaryota</taxon>
        <taxon>Fungi</taxon>
        <taxon>Dikarya</taxon>
        <taxon>Basidiomycota</taxon>
        <taxon>Agaricomycotina</taxon>
        <taxon>Agaricomycetes</taxon>
        <taxon>Agaricomycetidae</taxon>
        <taxon>Agaricales</taxon>
        <taxon>Schizophyllaceae</taxon>
        <taxon>Schizophyllum</taxon>
    </lineage>
</organism>
<protein>
    <submittedName>
        <fullName evidence="1">Uncharacterized protein</fullName>
    </submittedName>
</protein>
<keyword evidence="2" id="KW-1185">Reference proteome</keyword>
<evidence type="ECO:0000313" key="2">
    <source>
        <dbReference type="Proteomes" id="UP000320762"/>
    </source>
</evidence>
<dbReference type="AlphaFoldDB" id="A0A550CSI6"/>
<gene>
    <name evidence="1" type="ORF">BD626DRAFT_105680</name>
</gene>
<name>A0A550CSI6_9AGAR</name>
<comment type="caution">
    <text evidence="1">The sequence shown here is derived from an EMBL/GenBank/DDBJ whole genome shotgun (WGS) entry which is preliminary data.</text>
</comment>
<accession>A0A550CSI6</accession>
<dbReference type="PROSITE" id="PS51257">
    <property type="entry name" value="PROKAR_LIPOPROTEIN"/>
    <property type="match status" value="1"/>
</dbReference>
<evidence type="ECO:0000313" key="1">
    <source>
        <dbReference type="EMBL" id="TRM67752.1"/>
    </source>
</evidence>